<accession>A0ABV2BZY5</accession>
<comment type="caution">
    <text evidence="1">The sequence shown here is derived from an EMBL/GenBank/DDBJ whole genome shotgun (WGS) entry which is preliminary data.</text>
</comment>
<name>A0ABV2BZY5_9GAMM</name>
<sequence length="169" mass="19229">MKTLPIITDPKSPPKILKKVAKIINPRMNDKPFTFFVYGKHFIILSESIWINKITGVAEHLFGQIEFPIDVAHWVVAGIEDKFMKGPNEGGLPAGEFKNKQDVDGETLYLVRGVCVGGPTMPGYKLVNLSRKNKYNDYQEFAMGDDFLFDYGLLDCWKDLADRHDRGEF</sequence>
<evidence type="ECO:0000313" key="2">
    <source>
        <dbReference type="Proteomes" id="UP001548189"/>
    </source>
</evidence>
<proteinExistence type="predicted"/>
<dbReference type="Proteomes" id="UP001548189">
    <property type="component" value="Unassembled WGS sequence"/>
</dbReference>
<evidence type="ECO:0000313" key="1">
    <source>
        <dbReference type="EMBL" id="MET1257479.1"/>
    </source>
</evidence>
<gene>
    <name evidence="1" type="ORF">ABVT43_20275</name>
</gene>
<reference evidence="1 2" key="1">
    <citation type="submission" date="2024-06" db="EMBL/GenBank/DDBJ databases">
        <authorList>
            <person name="Li F."/>
        </authorList>
    </citation>
    <scope>NUCLEOTIDE SEQUENCE [LARGE SCALE GENOMIC DNA]</scope>
    <source>
        <strain evidence="1 2">GXAS 311</strain>
    </source>
</reference>
<organism evidence="1 2">
    <name type="scientific">Aliikangiella maris</name>
    <dbReference type="NCBI Taxonomy" id="3162458"/>
    <lineage>
        <taxon>Bacteria</taxon>
        <taxon>Pseudomonadati</taxon>
        <taxon>Pseudomonadota</taxon>
        <taxon>Gammaproteobacteria</taxon>
        <taxon>Oceanospirillales</taxon>
        <taxon>Pleioneaceae</taxon>
        <taxon>Aliikangiella</taxon>
    </lineage>
</organism>
<dbReference type="EMBL" id="JBEVCJ010000075">
    <property type="protein sequence ID" value="MET1257479.1"/>
    <property type="molecule type" value="Genomic_DNA"/>
</dbReference>
<protein>
    <submittedName>
        <fullName evidence="1">Uncharacterized protein</fullName>
    </submittedName>
</protein>
<keyword evidence="2" id="KW-1185">Reference proteome</keyword>